<evidence type="ECO:0000313" key="13">
    <source>
        <dbReference type="EnsemblMetazoa" id="XP_030843492"/>
    </source>
</evidence>
<evidence type="ECO:0000256" key="9">
    <source>
        <dbReference type="ARBA" id="ARBA00023136"/>
    </source>
</evidence>
<keyword evidence="5" id="KW-0677">Repeat</keyword>
<evidence type="ECO:0000313" key="14">
    <source>
        <dbReference type="Proteomes" id="UP000007110"/>
    </source>
</evidence>
<dbReference type="OMA" id="GWVHNKK"/>
<evidence type="ECO:0000256" key="10">
    <source>
        <dbReference type="PROSITE-ProRule" id="PRU00282"/>
    </source>
</evidence>
<feature type="repeat" description="Solcar" evidence="10">
    <location>
        <begin position="109"/>
        <end position="208"/>
    </location>
</feature>
<evidence type="ECO:0000256" key="1">
    <source>
        <dbReference type="ARBA" id="ARBA00004448"/>
    </source>
</evidence>
<comment type="similarity">
    <text evidence="2 11">Belongs to the mitochondrial carrier (TC 2.A.29) family.</text>
</comment>
<comment type="subcellular location">
    <subcellularLocation>
        <location evidence="1">Mitochondrion inner membrane</location>
        <topology evidence="1">Multi-pass membrane protein</topology>
    </subcellularLocation>
</comment>
<dbReference type="PROSITE" id="PS50920">
    <property type="entry name" value="SOLCAR"/>
    <property type="match status" value="3"/>
</dbReference>
<dbReference type="Proteomes" id="UP000007110">
    <property type="component" value="Unassembled WGS sequence"/>
</dbReference>
<evidence type="ECO:0000256" key="11">
    <source>
        <dbReference type="RuleBase" id="RU000488"/>
    </source>
</evidence>
<evidence type="ECO:0000256" key="12">
    <source>
        <dbReference type="SAM" id="Phobius"/>
    </source>
</evidence>
<reference evidence="14" key="1">
    <citation type="submission" date="2015-02" db="EMBL/GenBank/DDBJ databases">
        <title>Genome sequencing for Strongylocentrotus purpuratus.</title>
        <authorList>
            <person name="Murali S."/>
            <person name="Liu Y."/>
            <person name="Vee V."/>
            <person name="English A."/>
            <person name="Wang M."/>
            <person name="Skinner E."/>
            <person name="Han Y."/>
            <person name="Muzny D.M."/>
            <person name="Worley K.C."/>
            <person name="Gibbs R.A."/>
        </authorList>
    </citation>
    <scope>NUCLEOTIDE SEQUENCE</scope>
</reference>
<dbReference type="InParanoid" id="A0A7M7NYG9"/>
<keyword evidence="14" id="KW-1185">Reference proteome</keyword>
<dbReference type="Pfam" id="PF00153">
    <property type="entry name" value="Mito_carr"/>
    <property type="match status" value="3"/>
</dbReference>
<dbReference type="Gene3D" id="1.50.40.10">
    <property type="entry name" value="Mitochondrial carrier domain"/>
    <property type="match status" value="1"/>
</dbReference>
<dbReference type="GO" id="GO:0005743">
    <property type="term" value="C:mitochondrial inner membrane"/>
    <property type="evidence" value="ECO:0007669"/>
    <property type="project" value="UniProtKB-SubCell"/>
</dbReference>
<dbReference type="GeneID" id="581910"/>
<dbReference type="PANTHER" id="PTHR45928">
    <property type="entry name" value="RE38146P"/>
    <property type="match status" value="1"/>
</dbReference>
<evidence type="ECO:0000256" key="7">
    <source>
        <dbReference type="ARBA" id="ARBA00022989"/>
    </source>
</evidence>
<reference evidence="13" key="2">
    <citation type="submission" date="2021-01" db="UniProtKB">
        <authorList>
            <consortium name="EnsemblMetazoa"/>
        </authorList>
    </citation>
    <scope>IDENTIFICATION</scope>
</reference>
<feature type="repeat" description="Solcar" evidence="10">
    <location>
        <begin position="3"/>
        <end position="95"/>
    </location>
</feature>
<evidence type="ECO:0008006" key="15">
    <source>
        <dbReference type="Google" id="ProtNLM"/>
    </source>
</evidence>
<dbReference type="AlphaFoldDB" id="A0A7M7NYG9"/>
<dbReference type="EnsemblMetazoa" id="XM_030987632">
    <property type="protein sequence ID" value="XP_030843492"/>
    <property type="gene ID" value="LOC581910"/>
</dbReference>
<accession>A0A7M7NYG9</accession>
<keyword evidence="8" id="KW-0496">Mitochondrion</keyword>
<keyword evidence="4 10" id="KW-0812">Transmembrane</keyword>
<dbReference type="PANTHER" id="PTHR45928:SF1">
    <property type="entry name" value="RE38146P"/>
    <property type="match status" value="1"/>
</dbReference>
<dbReference type="RefSeq" id="XP_030843492.1">
    <property type="nucleotide sequence ID" value="XM_030987632.1"/>
</dbReference>
<feature type="transmembrane region" description="Helical" evidence="12">
    <location>
        <begin position="220"/>
        <end position="241"/>
    </location>
</feature>
<name>A0A7M7NYG9_STRPU</name>
<feature type="repeat" description="Solcar" evidence="10">
    <location>
        <begin position="218"/>
        <end position="309"/>
    </location>
</feature>
<evidence type="ECO:0000256" key="6">
    <source>
        <dbReference type="ARBA" id="ARBA00022792"/>
    </source>
</evidence>
<dbReference type="InterPro" id="IPR023395">
    <property type="entry name" value="MCP_dom_sf"/>
</dbReference>
<evidence type="ECO:0000256" key="8">
    <source>
        <dbReference type="ARBA" id="ARBA00023128"/>
    </source>
</evidence>
<evidence type="ECO:0000256" key="5">
    <source>
        <dbReference type="ARBA" id="ARBA00022737"/>
    </source>
</evidence>
<keyword evidence="6" id="KW-0999">Mitochondrion inner membrane</keyword>
<sequence length="320" mass="35339">MPVDVIEFGLGGAAAACAVLFTNPLEVVKTRFQLQGELKALGTYQRHYRNVFHAFYTIGRYDGLLALQAGLPPAIIYQILQNGTRLGTYQSLIDMGLTKNKAGQTSLPKTMLAAGVAGYAGAFVSSPCTLESLALCCPSHIKTQMQPQSREVIAVGHQHTHSGWRQGLKRIYVEGGAKGFWRGVNAQTMRNGIGSVAQLTSFSRTKDFVTKTELFRPGSIFIPIIASMVAGAANVVVMTPLDVISTRMYNQGIDERGKGLYYRGVWDCATKIWRKEGLVGFYKGWSASWFRLAPQTVLSLSFWDLGRKLYYRNFDKNQST</sequence>
<organism evidence="13 14">
    <name type="scientific">Strongylocentrotus purpuratus</name>
    <name type="common">Purple sea urchin</name>
    <dbReference type="NCBI Taxonomy" id="7668"/>
    <lineage>
        <taxon>Eukaryota</taxon>
        <taxon>Metazoa</taxon>
        <taxon>Echinodermata</taxon>
        <taxon>Eleutherozoa</taxon>
        <taxon>Echinozoa</taxon>
        <taxon>Echinoidea</taxon>
        <taxon>Euechinoidea</taxon>
        <taxon>Echinacea</taxon>
        <taxon>Camarodonta</taxon>
        <taxon>Echinidea</taxon>
        <taxon>Strongylocentrotidae</taxon>
        <taxon>Strongylocentrotus</taxon>
    </lineage>
</organism>
<evidence type="ECO:0000256" key="2">
    <source>
        <dbReference type="ARBA" id="ARBA00006375"/>
    </source>
</evidence>
<dbReference type="InterPro" id="IPR018108">
    <property type="entry name" value="MCP_transmembrane"/>
</dbReference>
<dbReference type="SUPFAM" id="SSF103506">
    <property type="entry name" value="Mitochondrial carrier"/>
    <property type="match status" value="1"/>
</dbReference>
<dbReference type="InterPro" id="IPR051508">
    <property type="entry name" value="Mito_Carrier_Antiporter"/>
</dbReference>
<keyword evidence="3 11" id="KW-0813">Transport</keyword>
<keyword evidence="7 12" id="KW-1133">Transmembrane helix</keyword>
<proteinExistence type="inferred from homology"/>
<evidence type="ECO:0000256" key="3">
    <source>
        <dbReference type="ARBA" id="ARBA00022448"/>
    </source>
</evidence>
<evidence type="ECO:0000256" key="4">
    <source>
        <dbReference type="ARBA" id="ARBA00022692"/>
    </source>
</evidence>
<keyword evidence="9 10" id="KW-0472">Membrane</keyword>
<dbReference type="KEGG" id="spu:581910"/>
<protein>
    <recommendedName>
        <fullName evidence="15">Solute carrier family 25 member 35</fullName>
    </recommendedName>
</protein>
<dbReference type="OrthoDB" id="6703404at2759"/>